<evidence type="ECO:0000313" key="2">
    <source>
        <dbReference type="EMBL" id="SDG97569.1"/>
    </source>
</evidence>
<keyword evidence="3" id="KW-1185">Reference proteome</keyword>
<dbReference type="STRING" id="470826.SAMN04488027_11333"/>
<feature type="domain" description="DinB-like" evidence="1">
    <location>
        <begin position="24"/>
        <end position="146"/>
    </location>
</feature>
<dbReference type="Gene3D" id="1.20.120.450">
    <property type="entry name" value="dinb family like domain"/>
    <property type="match status" value="1"/>
</dbReference>
<dbReference type="AlphaFoldDB" id="A0A1G7YMX2"/>
<dbReference type="Pfam" id="PF12867">
    <property type="entry name" value="DinB_2"/>
    <property type="match status" value="1"/>
</dbReference>
<dbReference type="SUPFAM" id="SSF109854">
    <property type="entry name" value="DinB/YfiT-like putative metalloenzymes"/>
    <property type="match status" value="1"/>
</dbReference>
<dbReference type="RefSeq" id="WP_093369130.1">
    <property type="nucleotide sequence ID" value="NZ_FNCW01000013.1"/>
</dbReference>
<name>A0A1G7YMX2_9FLAO</name>
<evidence type="ECO:0000313" key="3">
    <source>
        <dbReference type="Proteomes" id="UP000199296"/>
    </source>
</evidence>
<dbReference type="OrthoDB" id="9798830at2"/>
<gene>
    <name evidence="2" type="ORF">SAMN04488027_11333</name>
</gene>
<proteinExistence type="predicted"/>
<dbReference type="EMBL" id="FNCW01000013">
    <property type="protein sequence ID" value="SDG97569.1"/>
    <property type="molecule type" value="Genomic_DNA"/>
</dbReference>
<protein>
    <submittedName>
        <fullName evidence="2">DinB superfamily protein</fullName>
    </submittedName>
</protein>
<evidence type="ECO:0000259" key="1">
    <source>
        <dbReference type="Pfam" id="PF12867"/>
    </source>
</evidence>
<organism evidence="2 3">
    <name type="scientific">Psychroflexus sediminis</name>
    <dbReference type="NCBI Taxonomy" id="470826"/>
    <lineage>
        <taxon>Bacteria</taxon>
        <taxon>Pseudomonadati</taxon>
        <taxon>Bacteroidota</taxon>
        <taxon>Flavobacteriia</taxon>
        <taxon>Flavobacteriales</taxon>
        <taxon>Flavobacteriaceae</taxon>
        <taxon>Psychroflexus</taxon>
    </lineage>
</organism>
<dbReference type="InterPro" id="IPR024775">
    <property type="entry name" value="DinB-like"/>
</dbReference>
<dbReference type="Proteomes" id="UP000199296">
    <property type="component" value="Unassembled WGS sequence"/>
</dbReference>
<sequence length="157" mass="18719">MSDSAERKQLVKHLKGGQAFMPIEEVIDHISFEKLGERPNNLPYSFYELFYHIVWAQKDILKFSTSEDYKGSAWPEDYWPAKSSPESEKDWKKLKEDYFEDRRKLEDFILDPENDLNLPVKNSDEHSLLREILLVVEHTSYHTGQMLIILRLLRLYK</sequence>
<accession>A0A1G7YMX2</accession>
<reference evidence="2 3" key="1">
    <citation type="submission" date="2016-10" db="EMBL/GenBank/DDBJ databases">
        <authorList>
            <person name="de Groot N.N."/>
        </authorList>
    </citation>
    <scope>NUCLEOTIDE SEQUENCE [LARGE SCALE GENOMIC DNA]</scope>
    <source>
        <strain evidence="2 3">DSM 19803</strain>
    </source>
</reference>
<dbReference type="InterPro" id="IPR034660">
    <property type="entry name" value="DinB/YfiT-like"/>
</dbReference>